<dbReference type="EMBL" id="ANMO01000034">
    <property type="protein sequence ID" value="EMB18578.1"/>
    <property type="molecule type" value="Genomic_DNA"/>
</dbReference>
<accession>M2BA85</accession>
<organism evidence="1 2">
    <name type="scientific">Rhodopirellula europaea 6C</name>
    <dbReference type="NCBI Taxonomy" id="1263867"/>
    <lineage>
        <taxon>Bacteria</taxon>
        <taxon>Pseudomonadati</taxon>
        <taxon>Planctomycetota</taxon>
        <taxon>Planctomycetia</taxon>
        <taxon>Pirellulales</taxon>
        <taxon>Pirellulaceae</taxon>
        <taxon>Rhodopirellula</taxon>
    </lineage>
</organism>
<name>M2BA85_9BACT</name>
<evidence type="ECO:0000313" key="1">
    <source>
        <dbReference type="EMBL" id="EMB18578.1"/>
    </source>
</evidence>
<dbReference type="AlphaFoldDB" id="M2BA85"/>
<keyword evidence="2" id="KW-1185">Reference proteome</keyword>
<sequence>MIEASWQQCSGKRSVERWLPFRRTTGANAQTDRWVKRSQYLPDWLATSMFAGDQ</sequence>
<proteinExistence type="predicted"/>
<protein>
    <submittedName>
        <fullName evidence="1">Uncharacterized protein</fullName>
    </submittedName>
</protein>
<reference evidence="1" key="1">
    <citation type="submission" date="2012-11" db="EMBL/GenBank/DDBJ databases">
        <title>Permanent draft genomes of Rhodopirellula europaea strain SH398 and 6C.</title>
        <authorList>
            <person name="Richter M."/>
            <person name="Richter-Heitmann T."/>
            <person name="Frank C."/>
            <person name="Harder J."/>
            <person name="Glockner F.O."/>
        </authorList>
    </citation>
    <scope>NUCLEOTIDE SEQUENCE</scope>
    <source>
        <strain evidence="1">6C</strain>
    </source>
</reference>
<gene>
    <name evidence="1" type="ORF">RE6C_00697</name>
</gene>
<dbReference type="Proteomes" id="UP000011529">
    <property type="component" value="Unassembled WGS sequence"/>
</dbReference>
<comment type="caution">
    <text evidence="1">The sequence shown here is derived from an EMBL/GenBank/DDBJ whole genome shotgun (WGS) entry which is preliminary data.</text>
</comment>
<evidence type="ECO:0000313" key="2">
    <source>
        <dbReference type="Proteomes" id="UP000011529"/>
    </source>
</evidence>
<reference evidence="1" key="2">
    <citation type="journal article" date="2013" name="Mar. Genomics">
        <title>Expression of sulfatases in Rhodopirellula baltica and the diversity of sulfatases in the genus Rhodopirellula.</title>
        <authorList>
            <person name="Wegner C.E."/>
            <person name="Richter-Heitmann T."/>
            <person name="Klindworth A."/>
            <person name="Klockow C."/>
            <person name="Richter M."/>
            <person name="Achstetter T."/>
            <person name="Glockner F.O."/>
            <person name="Harder J."/>
        </authorList>
    </citation>
    <scope>NUCLEOTIDE SEQUENCE [LARGE SCALE GENOMIC DNA]</scope>
    <source>
        <strain evidence="1">6C</strain>
    </source>
</reference>